<dbReference type="Gene3D" id="3.60.10.10">
    <property type="entry name" value="Endonuclease/exonuclease/phosphatase"/>
    <property type="match status" value="1"/>
</dbReference>
<keyword evidence="2" id="KW-0548">Nucleotidyltransferase</keyword>
<dbReference type="InterPro" id="IPR036691">
    <property type="entry name" value="Endo/exonu/phosph_ase_sf"/>
</dbReference>
<dbReference type="PANTHER" id="PTHR33710:SF77">
    <property type="entry name" value="DNASE I-LIKE SUPERFAMILY PROTEIN"/>
    <property type="match status" value="1"/>
</dbReference>
<reference evidence="2" key="1">
    <citation type="submission" date="2020-09" db="EMBL/GenBank/DDBJ databases">
        <title>Genome-Enabled Discovery of Anthraquinone Biosynthesis in Senna tora.</title>
        <authorList>
            <person name="Kang S.-H."/>
            <person name="Pandey R.P."/>
            <person name="Lee C.-M."/>
            <person name="Sim J.-S."/>
            <person name="Jeong J.-T."/>
            <person name="Choi B.-S."/>
            <person name="Jung M."/>
            <person name="Ginzburg D."/>
            <person name="Zhao K."/>
            <person name="Won S.Y."/>
            <person name="Oh T.-J."/>
            <person name="Yu Y."/>
            <person name="Kim N.-H."/>
            <person name="Lee O.R."/>
            <person name="Lee T.-H."/>
            <person name="Bashyal P."/>
            <person name="Kim T.-S."/>
            <person name="Lee W.-H."/>
            <person name="Kawkins C."/>
            <person name="Kim C.-K."/>
            <person name="Kim J.S."/>
            <person name="Ahn B.O."/>
            <person name="Rhee S.Y."/>
            <person name="Sohng J.K."/>
        </authorList>
    </citation>
    <scope>NUCLEOTIDE SEQUENCE</scope>
    <source>
        <tissue evidence="2">Leaf</tissue>
    </source>
</reference>
<comment type="caution">
    <text evidence="2">The sequence shown here is derived from an EMBL/GenBank/DDBJ whole genome shotgun (WGS) entry which is preliminary data.</text>
</comment>
<feature type="compositionally biased region" description="Basic and acidic residues" evidence="1">
    <location>
        <begin position="1"/>
        <end position="12"/>
    </location>
</feature>
<dbReference type="AlphaFoldDB" id="A0A834X7V7"/>
<dbReference type="OrthoDB" id="983824at2759"/>
<keyword evidence="3" id="KW-1185">Reference proteome</keyword>
<evidence type="ECO:0000313" key="2">
    <source>
        <dbReference type="EMBL" id="KAF7839635.1"/>
    </source>
</evidence>
<dbReference type="EMBL" id="JAAIUW010000003">
    <property type="protein sequence ID" value="KAF7839635.1"/>
    <property type="molecule type" value="Genomic_DNA"/>
</dbReference>
<name>A0A834X7V7_9FABA</name>
<dbReference type="SUPFAM" id="SSF56219">
    <property type="entry name" value="DNase I-like"/>
    <property type="match status" value="1"/>
</dbReference>
<protein>
    <submittedName>
        <fullName evidence="2">RNA-directed DNA polymerase</fullName>
    </submittedName>
</protein>
<keyword evidence="2" id="KW-0808">Transferase</keyword>
<dbReference type="Proteomes" id="UP000634136">
    <property type="component" value="Unassembled WGS sequence"/>
</dbReference>
<evidence type="ECO:0000256" key="1">
    <source>
        <dbReference type="SAM" id="MobiDB-lite"/>
    </source>
</evidence>
<accession>A0A834X7V7</accession>
<sequence length="429" mass="49332">MNKGEKDQARSTEEEDQFASSKKKVKSNEEHESNVKMMVDGPLAMRSESVIEKSVADSEKEKMQTDEVQELEKTISKNVSMVEESNLRINQEKSSGINNDNQMQAENVSKINGVGEIHNSNQSYRDRLIGTNGINILGDYSDEELREEDFSEFEDETKKQRVGAQGRNKEKMPRDKNGKAKKLGVNSKGEGSRYAILNEEGIGWKEWRKIKKAKKKEDVVMQNVEQEEEDNMIMDMINPLFVNQVIEKVVKDKETRQVWKAVVPKPVHKQKDNNTIVEGVLTGKEGDKQKLGNENKGVESVVQEDLSDRENALSRIIKCDFNAYLKSDEKRGGAKPNWSSMKNFHNCVDYCCLIDMGFLGYPYAWSKGKVEERIDRFLCNFHWQIMFKDASIFHLFNGKSDHKSIKIEMFPKRCGRKEDIDRSDLRLHG</sequence>
<gene>
    <name evidence="2" type="ORF">G2W53_008117</name>
</gene>
<keyword evidence="2" id="KW-0695">RNA-directed DNA polymerase</keyword>
<dbReference type="GO" id="GO:0003964">
    <property type="term" value="F:RNA-directed DNA polymerase activity"/>
    <property type="evidence" value="ECO:0007669"/>
    <property type="project" value="UniProtKB-KW"/>
</dbReference>
<organism evidence="2 3">
    <name type="scientific">Senna tora</name>
    <dbReference type="NCBI Taxonomy" id="362788"/>
    <lineage>
        <taxon>Eukaryota</taxon>
        <taxon>Viridiplantae</taxon>
        <taxon>Streptophyta</taxon>
        <taxon>Embryophyta</taxon>
        <taxon>Tracheophyta</taxon>
        <taxon>Spermatophyta</taxon>
        <taxon>Magnoliopsida</taxon>
        <taxon>eudicotyledons</taxon>
        <taxon>Gunneridae</taxon>
        <taxon>Pentapetalae</taxon>
        <taxon>rosids</taxon>
        <taxon>fabids</taxon>
        <taxon>Fabales</taxon>
        <taxon>Fabaceae</taxon>
        <taxon>Caesalpinioideae</taxon>
        <taxon>Cassia clade</taxon>
        <taxon>Senna</taxon>
    </lineage>
</organism>
<dbReference type="PANTHER" id="PTHR33710">
    <property type="entry name" value="BNAC02G09200D PROTEIN"/>
    <property type="match status" value="1"/>
</dbReference>
<feature type="region of interest" description="Disordered" evidence="1">
    <location>
        <begin position="150"/>
        <end position="187"/>
    </location>
</feature>
<proteinExistence type="predicted"/>
<feature type="compositionally biased region" description="Basic and acidic residues" evidence="1">
    <location>
        <begin position="167"/>
        <end position="178"/>
    </location>
</feature>
<feature type="region of interest" description="Disordered" evidence="1">
    <location>
        <begin position="1"/>
        <end position="46"/>
    </location>
</feature>
<evidence type="ECO:0000313" key="3">
    <source>
        <dbReference type="Proteomes" id="UP000634136"/>
    </source>
</evidence>